<evidence type="ECO:0000313" key="4">
    <source>
        <dbReference type="EMBL" id="QJA06460.1"/>
    </source>
</evidence>
<keyword evidence="2" id="KW-0732">Signal</keyword>
<feature type="coiled-coil region" evidence="3">
    <location>
        <begin position="38"/>
        <end position="116"/>
    </location>
</feature>
<proteinExistence type="inferred from homology"/>
<dbReference type="PANTHER" id="PTHR35089">
    <property type="entry name" value="CHAPERONE PROTEIN SKP"/>
    <property type="match status" value="1"/>
</dbReference>
<dbReference type="SMART" id="SM00935">
    <property type="entry name" value="OmpH"/>
    <property type="match status" value="1"/>
</dbReference>
<evidence type="ECO:0000256" key="1">
    <source>
        <dbReference type="ARBA" id="ARBA00009091"/>
    </source>
</evidence>
<dbReference type="KEGG" id="tmai:FVE67_06430"/>
<comment type="similarity">
    <text evidence="1">Belongs to the Skp family.</text>
</comment>
<evidence type="ECO:0000256" key="3">
    <source>
        <dbReference type="SAM" id="Coils"/>
    </source>
</evidence>
<dbReference type="Gene3D" id="3.30.910.20">
    <property type="entry name" value="Skp domain"/>
    <property type="match status" value="1"/>
</dbReference>
<name>A0A6H1WTF7_9BACT</name>
<dbReference type="InterPro" id="IPR024930">
    <property type="entry name" value="Skp_dom_sf"/>
</dbReference>
<evidence type="ECO:0000313" key="5">
    <source>
        <dbReference type="Proteomes" id="UP000501253"/>
    </source>
</evidence>
<dbReference type="Pfam" id="PF03938">
    <property type="entry name" value="OmpH"/>
    <property type="match status" value="1"/>
</dbReference>
<dbReference type="RefSeq" id="WP_168719810.1">
    <property type="nucleotide sequence ID" value="NZ_CP042909.1"/>
</dbReference>
<dbReference type="EMBL" id="CP042909">
    <property type="protein sequence ID" value="QJA06460.1"/>
    <property type="molecule type" value="Genomic_DNA"/>
</dbReference>
<organism evidence="4 5">
    <name type="scientific">Thermosulfurimonas marina</name>
    <dbReference type="NCBI Taxonomy" id="2047767"/>
    <lineage>
        <taxon>Bacteria</taxon>
        <taxon>Pseudomonadati</taxon>
        <taxon>Thermodesulfobacteriota</taxon>
        <taxon>Thermodesulfobacteria</taxon>
        <taxon>Thermodesulfobacteriales</taxon>
        <taxon>Thermodesulfobacteriaceae</taxon>
        <taxon>Thermosulfurimonas</taxon>
    </lineage>
</organism>
<dbReference type="PANTHER" id="PTHR35089:SF1">
    <property type="entry name" value="CHAPERONE PROTEIN SKP"/>
    <property type="match status" value="1"/>
</dbReference>
<evidence type="ECO:0000256" key="2">
    <source>
        <dbReference type="ARBA" id="ARBA00022729"/>
    </source>
</evidence>
<keyword evidence="5" id="KW-1185">Reference proteome</keyword>
<protein>
    <submittedName>
        <fullName evidence="4">OmpH family outer membrane protein</fullName>
    </submittedName>
</protein>
<dbReference type="GO" id="GO:0050821">
    <property type="term" value="P:protein stabilization"/>
    <property type="evidence" value="ECO:0007669"/>
    <property type="project" value="TreeGrafter"/>
</dbReference>
<dbReference type="GO" id="GO:0005829">
    <property type="term" value="C:cytosol"/>
    <property type="evidence" value="ECO:0007669"/>
    <property type="project" value="TreeGrafter"/>
</dbReference>
<accession>A0A6H1WTF7</accession>
<sequence>MRRGFFLLLVLGLLLGTSVKAAELKIAVIDLQKVVRSSKAGQEAMQKLQARLEKWKAKLEAKQKEIKAFQEEMQKKAPLLSEEARAEKQREYQKMLREFRAMQEDAQFEMKEEEKKALQPIFKDLEKVLKELAQKEGYDLILEKNMPGVYWASPKIDISEHVIQLYNQYLTSKGTQK</sequence>
<dbReference type="GO" id="GO:0051082">
    <property type="term" value="F:unfolded protein binding"/>
    <property type="evidence" value="ECO:0007669"/>
    <property type="project" value="InterPro"/>
</dbReference>
<dbReference type="AlphaFoldDB" id="A0A6H1WTF7"/>
<gene>
    <name evidence="4" type="ORF">FVE67_06430</name>
</gene>
<reference evidence="4 5" key="1">
    <citation type="submission" date="2019-08" db="EMBL/GenBank/DDBJ databases">
        <title>Complete genome sequence of Thermosulfurimonas marina SU872T, an anaerobic thermophilic chemolithoautotrophic bacterium isolated from a shallow marine hydrothermal vent.</title>
        <authorList>
            <person name="Allioux M."/>
            <person name="Jebbar M."/>
            <person name="Slobodkina G."/>
            <person name="Slobodkin A."/>
            <person name="Moalic Y."/>
            <person name="Frolova A."/>
            <person name="Shao Z."/>
            <person name="Alain K."/>
        </authorList>
    </citation>
    <scope>NUCLEOTIDE SEQUENCE [LARGE SCALE GENOMIC DNA]</scope>
    <source>
        <strain evidence="4 5">SU872</strain>
    </source>
</reference>
<dbReference type="Proteomes" id="UP000501253">
    <property type="component" value="Chromosome"/>
</dbReference>
<dbReference type="SUPFAM" id="SSF111384">
    <property type="entry name" value="OmpH-like"/>
    <property type="match status" value="1"/>
</dbReference>
<keyword evidence="3" id="KW-0175">Coiled coil</keyword>
<dbReference type="InterPro" id="IPR005632">
    <property type="entry name" value="Chaperone_Skp"/>
</dbReference>